<evidence type="ECO:0000256" key="6">
    <source>
        <dbReference type="SAM" id="Phobius"/>
    </source>
</evidence>
<dbReference type="InterPro" id="IPR051258">
    <property type="entry name" value="Diverse_Substrate_Transporter"/>
</dbReference>
<feature type="transmembrane region" description="Helical" evidence="6">
    <location>
        <begin position="272"/>
        <end position="290"/>
    </location>
</feature>
<gene>
    <name evidence="8" type="ORF">GCM10011496_07060</name>
</gene>
<keyword evidence="9" id="KW-1185">Reference proteome</keyword>
<evidence type="ECO:0000256" key="4">
    <source>
        <dbReference type="ARBA" id="ARBA00022989"/>
    </source>
</evidence>
<comment type="subcellular location">
    <subcellularLocation>
        <location evidence="1">Cell membrane</location>
        <topology evidence="1">Multi-pass membrane protein</topology>
    </subcellularLocation>
</comment>
<keyword evidence="2" id="KW-1003">Cell membrane</keyword>
<comment type="caution">
    <text evidence="8">The sequence shown here is derived from an EMBL/GenBank/DDBJ whole genome shotgun (WGS) entry which is preliminary data.</text>
</comment>
<keyword evidence="5 6" id="KW-0472">Membrane</keyword>
<proteinExistence type="predicted"/>
<feature type="transmembrane region" description="Helical" evidence="6">
    <location>
        <begin position="42"/>
        <end position="61"/>
    </location>
</feature>
<evidence type="ECO:0000256" key="2">
    <source>
        <dbReference type="ARBA" id="ARBA00022475"/>
    </source>
</evidence>
<dbReference type="AlphaFoldDB" id="A0A916S9U4"/>
<evidence type="ECO:0000256" key="3">
    <source>
        <dbReference type="ARBA" id="ARBA00022692"/>
    </source>
</evidence>
<keyword evidence="3 6" id="KW-0812">Transmembrane</keyword>
<name>A0A916S9U4_9BURK</name>
<dbReference type="Pfam" id="PF00892">
    <property type="entry name" value="EamA"/>
    <property type="match status" value="2"/>
</dbReference>
<dbReference type="InterPro" id="IPR000620">
    <property type="entry name" value="EamA_dom"/>
</dbReference>
<dbReference type="PANTHER" id="PTHR42920">
    <property type="entry name" value="OS03G0707200 PROTEIN-RELATED"/>
    <property type="match status" value="1"/>
</dbReference>
<dbReference type="GO" id="GO:0005886">
    <property type="term" value="C:plasma membrane"/>
    <property type="evidence" value="ECO:0007669"/>
    <property type="project" value="UniProtKB-SubCell"/>
</dbReference>
<organism evidence="8 9">
    <name type="scientific">Polaromonas eurypsychrophila</name>
    <dbReference type="NCBI Taxonomy" id="1614635"/>
    <lineage>
        <taxon>Bacteria</taxon>
        <taxon>Pseudomonadati</taxon>
        <taxon>Pseudomonadota</taxon>
        <taxon>Betaproteobacteria</taxon>
        <taxon>Burkholderiales</taxon>
        <taxon>Comamonadaceae</taxon>
        <taxon>Polaromonas</taxon>
    </lineage>
</organism>
<feature type="transmembrane region" description="Helical" evidence="6">
    <location>
        <begin position="82"/>
        <end position="106"/>
    </location>
</feature>
<accession>A0A916S9U4</accession>
<feature type="transmembrane region" description="Helical" evidence="6">
    <location>
        <begin position="240"/>
        <end position="260"/>
    </location>
</feature>
<evidence type="ECO:0000256" key="1">
    <source>
        <dbReference type="ARBA" id="ARBA00004651"/>
    </source>
</evidence>
<keyword evidence="4 6" id="KW-1133">Transmembrane helix</keyword>
<dbReference type="PANTHER" id="PTHR42920:SF11">
    <property type="entry name" value="INNER MEMBRANE PROTEIN YTFF"/>
    <property type="match status" value="1"/>
</dbReference>
<dbReference type="SUPFAM" id="SSF103481">
    <property type="entry name" value="Multidrug resistance efflux transporter EmrE"/>
    <property type="match status" value="2"/>
</dbReference>
<feature type="transmembrane region" description="Helical" evidence="6">
    <location>
        <begin position="146"/>
        <end position="165"/>
    </location>
</feature>
<feature type="transmembrane region" description="Helical" evidence="6">
    <location>
        <begin position="112"/>
        <end position="134"/>
    </location>
</feature>
<feature type="domain" description="EamA" evidence="7">
    <location>
        <begin position="8"/>
        <end position="156"/>
    </location>
</feature>
<feature type="transmembrane region" description="Helical" evidence="6">
    <location>
        <begin position="7"/>
        <end position="30"/>
    </location>
</feature>
<protein>
    <submittedName>
        <fullName evidence="8">Membrane protein</fullName>
    </submittedName>
</protein>
<dbReference type="Proteomes" id="UP000620596">
    <property type="component" value="Unassembled WGS sequence"/>
</dbReference>
<feature type="transmembrane region" description="Helical" evidence="6">
    <location>
        <begin position="205"/>
        <end position="228"/>
    </location>
</feature>
<feature type="transmembrane region" description="Helical" evidence="6">
    <location>
        <begin position="296"/>
        <end position="313"/>
    </location>
</feature>
<reference evidence="8" key="2">
    <citation type="submission" date="2020-09" db="EMBL/GenBank/DDBJ databases">
        <authorList>
            <person name="Sun Q."/>
            <person name="Zhou Y."/>
        </authorList>
    </citation>
    <scope>NUCLEOTIDE SEQUENCE</scope>
    <source>
        <strain evidence="8">CGMCC 1.15322</strain>
    </source>
</reference>
<feature type="domain" description="EamA" evidence="7">
    <location>
        <begin position="174"/>
        <end position="311"/>
    </location>
</feature>
<evidence type="ECO:0000313" key="9">
    <source>
        <dbReference type="Proteomes" id="UP000620596"/>
    </source>
</evidence>
<reference evidence="8" key="1">
    <citation type="journal article" date="2014" name="Int. J. Syst. Evol. Microbiol.">
        <title>Complete genome sequence of Corynebacterium casei LMG S-19264T (=DSM 44701T), isolated from a smear-ripened cheese.</title>
        <authorList>
            <consortium name="US DOE Joint Genome Institute (JGI-PGF)"/>
            <person name="Walter F."/>
            <person name="Albersmeier A."/>
            <person name="Kalinowski J."/>
            <person name="Ruckert C."/>
        </authorList>
    </citation>
    <scope>NUCLEOTIDE SEQUENCE</scope>
    <source>
        <strain evidence="8">CGMCC 1.15322</strain>
    </source>
</reference>
<dbReference type="RefSeq" id="WP_188706648.1">
    <property type="nucleotide sequence ID" value="NZ_BMIG01000002.1"/>
</dbReference>
<dbReference type="InterPro" id="IPR037185">
    <property type="entry name" value="EmrE-like"/>
</dbReference>
<evidence type="ECO:0000259" key="7">
    <source>
        <dbReference type="Pfam" id="PF00892"/>
    </source>
</evidence>
<dbReference type="EMBL" id="BMIG01000002">
    <property type="protein sequence ID" value="GGA88894.1"/>
    <property type="molecule type" value="Genomic_DNA"/>
</dbReference>
<sequence length="339" mass="35684">MRFSPKTVGVLAAVVTVAIWTSFIVIARATAHRGLTPLDICLLRFAGAALVLLPWGAWLVWKRARDSAPGLAPPSWLGLSPLGFKLTALIGLVGGIAYACLAYSGFYFAPAAHASVLLPGTLPLSTTLMAVLILKDRVTPVRAIGLGLIFLGDVLVGGASLLRAWLEPGSEVWKGDLLFLGASTCWAVYSVLVRKHALQAVQATIAISVFAFVTYVPVYGLLVFSGALATQLTTAPWSEIIFQVVFQGMGSVVISGITFTKMVQHFGPVRSTMITAVVPGLSALGAVMFLGEPLHWNLLAGLALVTVGIVFGVRMQAQRPPAVAPDLIAGDARSTRAKA</sequence>
<evidence type="ECO:0000313" key="8">
    <source>
        <dbReference type="EMBL" id="GGA88894.1"/>
    </source>
</evidence>
<evidence type="ECO:0000256" key="5">
    <source>
        <dbReference type="ARBA" id="ARBA00023136"/>
    </source>
</evidence>
<feature type="transmembrane region" description="Helical" evidence="6">
    <location>
        <begin position="177"/>
        <end position="193"/>
    </location>
</feature>